<protein>
    <recommendedName>
        <fullName evidence="2">Transposase Tc1-like domain-containing protein</fullName>
    </recommendedName>
</protein>
<reference evidence="1" key="1">
    <citation type="submission" date="2015-04" db="EMBL/GenBank/DDBJ databases">
        <title>The genome sequence of the plant pathogenic Rhizarian Plasmodiophora brassicae reveals insights in its biotrophic life cycle and the origin of chitin synthesis.</title>
        <authorList>
            <person name="Schwelm A."/>
            <person name="Fogelqvist J."/>
            <person name="Knaust A."/>
            <person name="Julke S."/>
            <person name="Lilja T."/>
            <person name="Dhandapani V."/>
            <person name="Bonilla-Rosso G."/>
            <person name="Karlsson M."/>
            <person name="Shevchenko A."/>
            <person name="Choi S.R."/>
            <person name="Kim H.G."/>
            <person name="Park J.Y."/>
            <person name="Lim Y.P."/>
            <person name="Ludwig-Muller J."/>
            <person name="Dixelius C."/>
        </authorList>
    </citation>
    <scope>NUCLEOTIDE SEQUENCE</scope>
    <source>
        <tissue evidence="1">Potato root galls</tissue>
    </source>
</reference>
<accession>A0A0H5QPN3</accession>
<dbReference type="AlphaFoldDB" id="A0A0H5QPN3"/>
<dbReference type="SUPFAM" id="SSF46689">
    <property type="entry name" value="Homeodomain-like"/>
    <property type="match status" value="1"/>
</dbReference>
<organism evidence="1">
    <name type="scientific">Spongospora subterranea</name>
    <dbReference type="NCBI Taxonomy" id="70186"/>
    <lineage>
        <taxon>Eukaryota</taxon>
        <taxon>Sar</taxon>
        <taxon>Rhizaria</taxon>
        <taxon>Endomyxa</taxon>
        <taxon>Phytomyxea</taxon>
        <taxon>Plasmodiophorida</taxon>
        <taxon>Plasmodiophoridae</taxon>
        <taxon>Spongospora</taxon>
    </lineage>
</organism>
<evidence type="ECO:0008006" key="2">
    <source>
        <dbReference type="Google" id="ProtNLM"/>
    </source>
</evidence>
<sequence>MWSRDLRWRCIVLHYVYSTSIENVSVLLGVGKTSIKRWIALFERTGNVVNDAVRQRSARWPTEVYDYVHTFIVNSPCFYIEELQEELALRFPELTNISSATICRALRHDLKVSRKVLEKRAR</sequence>
<name>A0A0H5QPN3_9EUKA</name>
<dbReference type="InterPro" id="IPR009057">
    <property type="entry name" value="Homeodomain-like_sf"/>
</dbReference>
<evidence type="ECO:0000313" key="1">
    <source>
        <dbReference type="EMBL" id="CRZ04003.1"/>
    </source>
</evidence>
<proteinExistence type="predicted"/>
<dbReference type="EMBL" id="HACM01003561">
    <property type="protein sequence ID" value="CRZ04003.1"/>
    <property type="molecule type" value="Transcribed_RNA"/>
</dbReference>